<dbReference type="SUPFAM" id="SSF143120">
    <property type="entry name" value="YefM-like"/>
    <property type="match status" value="1"/>
</dbReference>
<evidence type="ECO:0000256" key="2">
    <source>
        <dbReference type="RuleBase" id="RU362080"/>
    </source>
</evidence>
<protein>
    <recommendedName>
        <fullName evidence="2">Antitoxin</fullName>
    </recommendedName>
</protein>
<gene>
    <name evidence="3" type="ORF">CI088_01400</name>
</gene>
<evidence type="ECO:0000313" key="3">
    <source>
        <dbReference type="EMBL" id="PZL77484.1"/>
    </source>
</evidence>
<dbReference type="AlphaFoldDB" id="A0A2W3ZTG7"/>
<dbReference type="RefSeq" id="WP_111246933.1">
    <property type="nucleotide sequence ID" value="NZ_PIEU01000003.1"/>
</dbReference>
<comment type="caution">
    <text evidence="3">The sequence shown here is derived from an EMBL/GenBank/DDBJ whole genome shotgun (WGS) entry which is preliminary data.</text>
</comment>
<evidence type="ECO:0000313" key="4">
    <source>
        <dbReference type="Proteomes" id="UP000249828"/>
    </source>
</evidence>
<organism evidence="3 4">
    <name type="scientific">Enterococcus plantarum</name>
    <dbReference type="NCBI Taxonomy" id="1077675"/>
    <lineage>
        <taxon>Bacteria</taxon>
        <taxon>Bacillati</taxon>
        <taxon>Bacillota</taxon>
        <taxon>Bacilli</taxon>
        <taxon>Lactobacillales</taxon>
        <taxon>Enterococcaceae</taxon>
        <taxon>Enterococcus</taxon>
    </lineage>
</organism>
<dbReference type="PANTHER" id="PTHR33713">
    <property type="entry name" value="ANTITOXIN YAFN-RELATED"/>
    <property type="match status" value="1"/>
</dbReference>
<keyword evidence="4" id="KW-1185">Reference proteome</keyword>
<name>A0A2W3ZTG7_9ENTE</name>
<proteinExistence type="inferred from homology"/>
<reference evidence="3 4" key="1">
    <citation type="submission" date="2017-11" db="EMBL/GenBank/DDBJ databases">
        <title>Draft genome sequence of Enterococcus plantarum TRW2 strain isolated from lettuce.</title>
        <authorList>
            <person name="Kim E.B."/>
            <person name="Marco M.L."/>
            <person name="Williams T.R."/>
            <person name="You I.H."/>
        </authorList>
    </citation>
    <scope>NUCLEOTIDE SEQUENCE [LARGE SCALE GENOMIC DNA]</scope>
    <source>
        <strain evidence="3 4">TRW2</strain>
    </source>
</reference>
<dbReference type="InterPro" id="IPR051405">
    <property type="entry name" value="phD/YefM_antitoxin"/>
</dbReference>
<evidence type="ECO:0000256" key="1">
    <source>
        <dbReference type="ARBA" id="ARBA00009981"/>
    </source>
</evidence>
<dbReference type="PANTHER" id="PTHR33713:SF6">
    <property type="entry name" value="ANTITOXIN YEFM"/>
    <property type="match status" value="1"/>
</dbReference>
<comment type="similarity">
    <text evidence="1 2">Belongs to the phD/YefM antitoxin family.</text>
</comment>
<dbReference type="Gene3D" id="6.10.250.330">
    <property type="match status" value="1"/>
</dbReference>
<dbReference type="EMBL" id="PIEU01000003">
    <property type="protein sequence ID" value="PZL77484.1"/>
    <property type="molecule type" value="Genomic_DNA"/>
</dbReference>
<dbReference type="Proteomes" id="UP000249828">
    <property type="component" value="Unassembled WGS sequence"/>
</dbReference>
<dbReference type="InterPro" id="IPR006442">
    <property type="entry name" value="Antitoxin_Phd/YefM"/>
</dbReference>
<dbReference type="NCBIfam" id="TIGR01552">
    <property type="entry name" value="phd_fam"/>
    <property type="match status" value="1"/>
</dbReference>
<dbReference type="InterPro" id="IPR036165">
    <property type="entry name" value="YefM-like_sf"/>
</dbReference>
<sequence>MEATTYSNFRKNLKDYMEQVNDNSDSLIVTSKDEKNVVVMAKSDYDNLMENMYLISNEANREHINESMEQLEEGHYTTLSLEDL</sequence>
<comment type="function">
    <text evidence="2">Antitoxin component of a type II toxin-antitoxin (TA) system.</text>
</comment>
<dbReference type="Pfam" id="PF02604">
    <property type="entry name" value="PhdYeFM_antitox"/>
    <property type="match status" value="1"/>
</dbReference>
<dbReference type="Gene3D" id="3.40.1620.10">
    <property type="entry name" value="YefM-like domain"/>
    <property type="match status" value="1"/>
</dbReference>
<accession>A0A2W3ZTG7</accession>